<dbReference type="Gene3D" id="3.30.470.20">
    <property type="entry name" value="ATP-grasp fold, B domain"/>
    <property type="match status" value="1"/>
</dbReference>
<dbReference type="GO" id="GO:0005524">
    <property type="term" value="F:ATP binding"/>
    <property type="evidence" value="ECO:0007669"/>
    <property type="project" value="UniProtKB-KW"/>
</dbReference>
<sequence length="397" mass="46985">MPFYKILLLFIILFCVMLFVAYILQCNNQTNENMIDVSKLENTVWSRNQCPYNMNETLTKVLNDNQINHGDKDWQLFFPCTYDNIDEEINNINIKNNTDQRFFIINNADFLIGKDYLWKYLINYHGLEKSKTLMPMTYILNESKDLEQFKKNYNPDELYILKKNIQRQEGLKISNSLNEIMNAKEEGYVIVQNLLQNPYLIGGRKINLRFYILVICKEENMDVYVYNNGFMYYTKDLFKKNSKEFGPNITTGYIDRWVYDVHPLTHQDFREYLDKHDRQLSTIEKQLIDRNIIISEYVFDKVYNLINEIFVSFIGKICGGKLNNFISFQLFGADIAIDDQLNPQVMEINKGPDMGAKDDRDGKVKYECMQDVLKLIGVVNKDRENNGFIKVLDYEKN</sequence>
<name>A0A1V0SC80_9VIRU</name>
<reference evidence="5" key="1">
    <citation type="journal article" date="2017" name="Science">
        <title>Giant viruses with an expanded complement of translation system components.</title>
        <authorList>
            <person name="Schulz F."/>
            <person name="Yutin N."/>
            <person name="Ivanova N.N."/>
            <person name="Ortega D.R."/>
            <person name="Lee T.K."/>
            <person name="Vierheilig J."/>
            <person name="Daims H."/>
            <person name="Horn M."/>
            <person name="Wagner M."/>
            <person name="Jensen G.J."/>
            <person name="Kyrpides N.C."/>
            <person name="Koonin E.V."/>
            <person name="Woyke T."/>
        </authorList>
    </citation>
    <scope>NUCLEOTIDE SEQUENCE</scope>
    <source>
        <strain evidence="5">CTV1</strain>
    </source>
</reference>
<dbReference type="PROSITE" id="PS51221">
    <property type="entry name" value="TTL"/>
    <property type="match status" value="1"/>
</dbReference>
<keyword evidence="3" id="KW-0067">ATP-binding</keyword>
<evidence type="ECO:0000256" key="3">
    <source>
        <dbReference type="ARBA" id="ARBA00022840"/>
    </source>
</evidence>
<dbReference type="PANTHER" id="PTHR12241">
    <property type="entry name" value="TUBULIN POLYGLUTAMYLASE"/>
    <property type="match status" value="1"/>
</dbReference>
<keyword evidence="4" id="KW-0812">Transmembrane</keyword>
<keyword evidence="4" id="KW-0472">Membrane</keyword>
<dbReference type="EMBL" id="KY684084">
    <property type="protein sequence ID" value="ARF09291.1"/>
    <property type="molecule type" value="Genomic_DNA"/>
</dbReference>
<feature type="transmembrane region" description="Helical" evidence="4">
    <location>
        <begin position="7"/>
        <end position="24"/>
    </location>
</feature>
<evidence type="ECO:0000313" key="5">
    <source>
        <dbReference type="EMBL" id="ARF09291.1"/>
    </source>
</evidence>
<evidence type="ECO:0000256" key="2">
    <source>
        <dbReference type="ARBA" id="ARBA00022741"/>
    </source>
</evidence>
<accession>A0A1V0SC80</accession>
<keyword evidence="2" id="KW-0547">Nucleotide-binding</keyword>
<protein>
    <submittedName>
        <fullName evidence="5">Tubulin-tyrosine ligase family protein</fullName>
    </submittedName>
</protein>
<dbReference type="GO" id="GO:0000226">
    <property type="term" value="P:microtubule cytoskeleton organization"/>
    <property type="evidence" value="ECO:0007669"/>
    <property type="project" value="TreeGrafter"/>
</dbReference>
<dbReference type="InterPro" id="IPR004344">
    <property type="entry name" value="TTL/TTLL_fam"/>
</dbReference>
<dbReference type="Pfam" id="PF03133">
    <property type="entry name" value="TTL"/>
    <property type="match status" value="1"/>
</dbReference>
<dbReference type="GO" id="GO:0015631">
    <property type="term" value="F:tubulin binding"/>
    <property type="evidence" value="ECO:0007669"/>
    <property type="project" value="TreeGrafter"/>
</dbReference>
<dbReference type="GO" id="GO:0070740">
    <property type="term" value="F:tubulin-glutamic acid ligase activity"/>
    <property type="evidence" value="ECO:0007669"/>
    <property type="project" value="TreeGrafter"/>
</dbReference>
<keyword evidence="1 5" id="KW-0436">Ligase</keyword>
<proteinExistence type="predicted"/>
<keyword evidence="4" id="KW-1133">Transmembrane helix</keyword>
<evidence type="ECO:0000256" key="4">
    <source>
        <dbReference type="SAM" id="Phobius"/>
    </source>
</evidence>
<evidence type="ECO:0000256" key="1">
    <source>
        <dbReference type="ARBA" id="ARBA00022598"/>
    </source>
</evidence>
<organism evidence="5">
    <name type="scientific">Catovirus CTV1</name>
    <dbReference type="NCBI Taxonomy" id="1977631"/>
    <lineage>
        <taxon>Viruses</taxon>
        <taxon>Varidnaviria</taxon>
        <taxon>Bamfordvirae</taxon>
        <taxon>Nucleocytoviricota</taxon>
        <taxon>Megaviricetes</taxon>
        <taxon>Imitervirales</taxon>
        <taxon>Mimiviridae</taxon>
        <taxon>Klosneuvirinae</taxon>
        <taxon>Catovirus</taxon>
    </lineage>
</organism>
<gene>
    <name evidence="5" type="ORF">Catovirus_2_240</name>
</gene>